<accession>A0A6C0AND7</accession>
<dbReference type="SUPFAM" id="SSF56091">
    <property type="entry name" value="DNA ligase/mRNA capping enzyme, catalytic domain"/>
    <property type="match status" value="1"/>
</dbReference>
<dbReference type="EC" id="6.5.1.2" evidence="1"/>
<evidence type="ECO:0000256" key="4">
    <source>
        <dbReference type="ARBA" id="ARBA00023027"/>
    </source>
</evidence>
<evidence type="ECO:0000256" key="3">
    <source>
        <dbReference type="ARBA" id="ARBA00022705"/>
    </source>
</evidence>
<reference evidence="7" key="1">
    <citation type="journal article" date="2020" name="Nature">
        <title>Giant virus diversity and host interactions through global metagenomics.</title>
        <authorList>
            <person name="Schulz F."/>
            <person name="Roux S."/>
            <person name="Paez-Espino D."/>
            <person name="Jungbluth S."/>
            <person name="Walsh D.A."/>
            <person name="Denef V.J."/>
            <person name="McMahon K.D."/>
            <person name="Konstantinidis K.T."/>
            <person name="Eloe-Fadrosh E.A."/>
            <person name="Kyrpides N.C."/>
            <person name="Woyke T."/>
        </authorList>
    </citation>
    <scope>NUCLEOTIDE SEQUENCE</scope>
    <source>
        <strain evidence="7">GVMAG-S-1101161-73</strain>
    </source>
</reference>
<dbReference type="SUPFAM" id="SSF50249">
    <property type="entry name" value="Nucleic acid-binding proteins"/>
    <property type="match status" value="1"/>
</dbReference>
<dbReference type="InterPro" id="IPR013839">
    <property type="entry name" value="DNAligase_adenylation"/>
</dbReference>
<comment type="catalytic activity">
    <reaction evidence="5">
        <text>NAD(+) + (deoxyribonucleotide)n-3'-hydroxyl + 5'-phospho-(deoxyribonucleotide)m = (deoxyribonucleotide)n+m + AMP + beta-nicotinamide D-nucleotide.</text>
        <dbReference type="EC" id="6.5.1.2"/>
    </reaction>
</comment>
<dbReference type="InterPro" id="IPR004150">
    <property type="entry name" value="NAD_DNA_ligase_OB"/>
</dbReference>
<evidence type="ECO:0000256" key="5">
    <source>
        <dbReference type="ARBA" id="ARBA00034005"/>
    </source>
</evidence>
<dbReference type="InterPro" id="IPR013840">
    <property type="entry name" value="DNAligase_N"/>
</dbReference>
<dbReference type="EMBL" id="MN740732">
    <property type="protein sequence ID" value="QHS81278.1"/>
    <property type="molecule type" value="Genomic_DNA"/>
</dbReference>
<evidence type="ECO:0000256" key="2">
    <source>
        <dbReference type="ARBA" id="ARBA00022598"/>
    </source>
</evidence>
<keyword evidence="3" id="KW-0235">DNA replication</keyword>
<keyword evidence="4" id="KW-0520">NAD</keyword>
<organism evidence="7">
    <name type="scientific">viral metagenome</name>
    <dbReference type="NCBI Taxonomy" id="1070528"/>
    <lineage>
        <taxon>unclassified sequences</taxon>
        <taxon>metagenomes</taxon>
        <taxon>organismal metagenomes</taxon>
    </lineage>
</organism>
<dbReference type="GO" id="GO:0006260">
    <property type="term" value="P:DNA replication"/>
    <property type="evidence" value="ECO:0007669"/>
    <property type="project" value="UniProtKB-KW"/>
</dbReference>
<dbReference type="Gene3D" id="3.30.470.30">
    <property type="entry name" value="DNA ligase/mRNA capping enzyme"/>
    <property type="match status" value="1"/>
</dbReference>
<dbReference type="AlphaFoldDB" id="A0A6C0AND7"/>
<evidence type="ECO:0000259" key="6">
    <source>
        <dbReference type="SMART" id="SM00532"/>
    </source>
</evidence>
<feature type="domain" description="NAD-dependent DNA ligase N-terminal" evidence="6">
    <location>
        <begin position="1"/>
        <end position="400"/>
    </location>
</feature>
<dbReference type="Pfam" id="PF03120">
    <property type="entry name" value="OB_DNA_ligase"/>
    <property type="match status" value="1"/>
</dbReference>
<sequence length="613" mass="67997">MDTLVQKLSKANDAYRNGQALQMTDDEYDAGLEQLAKLNPDHLFLKQLRAAPNVVTAGKIVRMPFYLGSLDKAKVADELEKWTKKAPRTSTFVVAEKLDGISGLWNPAKKNLYLSGDDNMGVDVSPWLQHISLSSKTISKEIPEDVWIRGELIMPRSQIPQGKLGRSIVNGQFHLKTPSPEAAKVRFVGYEIIGMAPELSVQQQLSWLEHWGLWTPWSILLNDLSDTSKLSSFLMIRRTDSEYDMDGLVIRINKPMSRVLKGNPKDAIAWKPPNGETKLTKVILVEWNASATGKLVPRVQIEPVQLGGSTINFVTGVNARRVVDWKIGPGAQVVIRKGGDVIPLIESVEVPAVVSYPPEGTWEWDGAPETAVNIKQISADSTTLVSQFMKMVKHLDWPNVGPAVMKSVVEAGYTTVPLLRKVPEDSLKKLLGPVKGANLFALVQRDGWSKASELDLFIASPLRPDGIGKTRLEVLLTVEPNVQKWTSALAAPKGWSPEALKEFQLLWAKYEIFRKTEWSFLPYPVVSNLPTVETAKIKVTQKGTIVFSGFRDEMLEASLEAKGYKVSDTVKADTKAVIIADKENPDTYTSTKTEKAKKIPGCLILRRTEIGKL</sequence>
<name>A0A6C0AND7_9ZZZZ</name>
<proteinExistence type="predicted"/>
<dbReference type="Pfam" id="PF01653">
    <property type="entry name" value="DNA_ligase_aden"/>
    <property type="match status" value="1"/>
</dbReference>
<dbReference type="Gene3D" id="2.40.50.140">
    <property type="entry name" value="Nucleic acid-binding proteins"/>
    <property type="match status" value="1"/>
</dbReference>
<evidence type="ECO:0000256" key="1">
    <source>
        <dbReference type="ARBA" id="ARBA00012722"/>
    </source>
</evidence>
<keyword evidence="2" id="KW-0436">Ligase</keyword>
<dbReference type="InterPro" id="IPR012340">
    <property type="entry name" value="NA-bd_OB-fold"/>
</dbReference>
<evidence type="ECO:0000313" key="7">
    <source>
        <dbReference type="EMBL" id="QHS81278.1"/>
    </source>
</evidence>
<dbReference type="SMART" id="SM00532">
    <property type="entry name" value="LIGANc"/>
    <property type="match status" value="1"/>
</dbReference>
<protein>
    <recommendedName>
        <fullName evidence="1">DNA ligase (NAD(+))</fullName>
        <ecNumber evidence="1">6.5.1.2</ecNumber>
    </recommendedName>
</protein>
<dbReference type="GO" id="GO:0003911">
    <property type="term" value="F:DNA ligase (NAD+) activity"/>
    <property type="evidence" value="ECO:0007669"/>
    <property type="project" value="UniProtKB-EC"/>
</dbReference>
<dbReference type="GO" id="GO:0006281">
    <property type="term" value="P:DNA repair"/>
    <property type="evidence" value="ECO:0007669"/>
    <property type="project" value="InterPro"/>
</dbReference>